<dbReference type="AlphaFoldDB" id="A0A0A1F6R2"/>
<accession>A0A0A1F6R2</accession>
<dbReference type="InterPro" id="IPR050559">
    <property type="entry name" value="P-Pant_transferase_sf"/>
</dbReference>
<evidence type="ECO:0000256" key="2">
    <source>
        <dbReference type="ARBA" id="ARBA00022679"/>
    </source>
</evidence>
<sequence>MNEFATGLATELAIELAIDTHSIHVIAIALDDTEPDYALLSETERQRAGRFLRQQDGARFAVAHSALRRLLAAALEIPATELHIAASSDGKPWLLRYPGLAFNLSHSGAVAMIAIGRDMRLGIDIEHRERLAAAHFDWRGIARSYFTQRERTAIGAGADAAYRFLQMWTAKESVLKAIGSGLSELEQVEVAFDDAVPLLLSRHHLRWRLMPLATADGHPAALAHDGPPRPLRYWRWDGSLQPAFTEKNISYVQAA</sequence>
<dbReference type="PANTHER" id="PTHR12215:SF10">
    <property type="entry name" value="L-AMINOADIPATE-SEMIALDEHYDE DEHYDROGENASE-PHOSPHOPANTETHEINYL TRANSFERASE"/>
    <property type="match status" value="1"/>
</dbReference>
<feature type="domain" description="4'-phosphopantetheinyl transferase" evidence="3">
    <location>
        <begin position="121"/>
        <end position="201"/>
    </location>
</feature>
<reference evidence="6" key="1">
    <citation type="journal article" date="2014" name="Soil Biol. Biochem.">
        <title>Structure and function of bacterial communities in ageing soils: Insights from the Mendocino ecological staircase.</title>
        <authorList>
            <person name="Uroz S."/>
            <person name="Tech J.J."/>
            <person name="Sawaya N.A."/>
            <person name="Frey-Klett P."/>
            <person name="Leveau J.H.J."/>
        </authorList>
    </citation>
    <scope>NUCLEOTIDE SEQUENCE [LARGE SCALE GENOMIC DNA]</scope>
    <source>
        <strain evidence="6">Cal35</strain>
    </source>
</reference>
<dbReference type="EC" id="2.7.8.-" evidence="5"/>
<dbReference type="GO" id="GO:0000287">
    <property type="term" value="F:magnesium ion binding"/>
    <property type="evidence" value="ECO:0007669"/>
    <property type="project" value="InterPro"/>
</dbReference>
<dbReference type="Gene3D" id="3.90.470.20">
    <property type="entry name" value="4'-phosphopantetheinyl transferase domain"/>
    <property type="match status" value="2"/>
</dbReference>
<dbReference type="RefSeq" id="WP_052134537.1">
    <property type="nucleotide sequence ID" value="NZ_CP009962.1"/>
</dbReference>
<evidence type="ECO:0000259" key="4">
    <source>
        <dbReference type="Pfam" id="PF22624"/>
    </source>
</evidence>
<dbReference type="Pfam" id="PF22624">
    <property type="entry name" value="AASDHPPT_N"/>
    <property type="match status" value="1"/>
</dbReference>
<keyword evidence="2 5" id="KW-0808">Transferase</keyword>
<evidence type="ECO:0000313" key="5">
    <source>
        <dbReference type="EMBL" id="AIY39495.1"/>
    </source>
</evidence>
<dbReference type="STRING" id="279058.LT85_0335"/>
<dbReference type="Proteomes" id="UP000030302">
    <property type="component" value="Chromosome"/>
</dbReference>
<dbReference type="InterPro" id="IPR055066">
    <property type="entry name" value="AASDHPPT_N"/>
</dbReference>
<dbReference type="SUPFAM" id="SSF56214">
    <property type="entry name" value="4'-phosphopantetheinyl transferase"/>
    <property type="match status" value="2"/>
</dbReference>
<name>A0A0A1F6R2_9BURK</name>
<proteinExistence type="inferred from homology"/>
<dbReference type="OrthoDB" id="9808281at2"/>
<organism evidence="5 6">
    <name type="scientific">Collimonas arenae</name>
    <dbReference type="NCBI Taxonomy" id="279058"/>
    <lineage>
        <taxon>Bacteria</taxon>
        <taxon>Pseudomonadati</taxon>
        <taxon>Pseudomonadota</taxon>
        <taxon>Betaproteobacteria</taxon>
        <taxon>Burkholderiales</taxon>
        <taxon>Oxalobacteraceae</taxon>
        <taxon>Collimonas</taxon>
    </lineage>
</organism>
<dbReference type="InterPro" id="IPR008278">
    <property type="entry name" value="4-PPantetheinyl_Trfase_dom"/>
</dbReference>
<dbReference type="GO" id="GO:0019878">
    <property type="term" value="P:lysine biosynthetic process via aminoadipic acid"/>
    <property type="evidence" value="ECO:0007669"/>
    <property type="project" value="TreeGrafter"/>
</dbReference>
<dbReference type="EMBL" id="CP009962">
    <property type="protein sequence ID" value="AIY39495.1"/>
    <property type="molecule type" value="Genomic_DNA"/>
</dbReference>
<feature type="domain" description="4'-phosphopantetheinyl transferase N-terminal" evidence="4">
    <location>
        <begin position="38"/>
        <end position="114"/>
    </location>
</feature>
<dbReference type="GO" id="GO:0008897">
    <property type="term" value="F:holo-[acyl-carrier-protein] synthase activity"/>
    <property type="evidence" value="ECO:0007669"/>
    <property type="project" value="InterPro"/>
</dbReference>
<evidence type="ECO:0000259" key="3">
    <source>
        <dbReference type="Pfam" id="PF01648"/>
    </source>
</evidence>
<dbReference type="InterPro" id="IPR037143">
    <property type="entry name" value="4-PPantetheinyl_Trfase_dom_sf"/>
</dbReference>
<protein>
    <submittedName>
        <fullName evidence="5">4'-phosphopantetheinyl transferase</fullName>
        <ecNumber evidence="5">2.7.8.-</ecNumber>
    </submittedName>
</protein>
<dbReference type="GO" id="GO:0005829">
    <property type="term" value="C:cytosol"/>
    <property type="evidence" value="ECO:0007669"/>
    <property type="project" value="TreeGrafter"/>
</dbReference>
<comment type="similarity">
    <text evidence="1">Belongs to the P-Pant transferase superfamily. Gsp/Sfp/HetI/AcpT family.</text>
</comment>
<keyword evidence="6" id="KW-1185">Reference proteome</keyword>
<evidence type="ECO:0000256" key="1">
    <source>
        <dbReference type="ARBA" id="ARBA00010990"/>
    </source>
</evidence>
<dbReference type="HOGENOM" id="CLU_057011_2_4_4"/>
<evidence type="ECO:0000313" key="6">
    <source>
        <dbReference type="Proteomes" id="UP000030302"/>
    </source>
</evidence>
<gene>
    <name evidence="5" type="ORF">LT85_0335</name>
</gene>
<dbReference type="PANTHER" id="PTHR12215">
    <property type="entry name" value="PHOSPHOPANTETHEINE TRANSFERASE"/>
    <property type="match status" value="1"/>
</dbReference>
<dbReference type="Pfam" id="PF01648">
    <property type="entry name" value="ACPS"/>
    <property type="match status" value="1"/>
</dbReference>
<dbReference type="KEGG" id="care:LT85_0335"/>